<keyword evidence="2" id="KW-0732">Signal</keyword>
<reference evidence="3" key="1">
    <citation type="submission" date="2021-01" db="EMBL/GenBank/DDBJ databases">
        <authorList>
            <person name="Corre E."/>
            <person name="Pelletier E."/>
            <person name="Niang G."/>
            <person name="Scheremetjew M."/>
            <person name="Finn R."/>
            <person name="Kale V."/>
            <person name="Holt S."/>
            <person name="Cochrane G."/>
            <person name="Meng A."/>
            <person name="Brown T."/>
            <person name="Cohen L."/>
        </authorList>
    </citation>
    <scope>NUCLEOTIDE SEQUENCE</scope>
    <source>
        <strain evidence="3">CCMP2877</strain>
    </source>
</reference>
<feature type="compositionally biased region" description="Basic and acidic residues" evidence="1">
    <location>
        <begin position="149"/>
        <end position="158"/>
    </location>
</feature>
<protein>
    <submittedName>
        <fullName evidence="3">Uncharacterized protein</fullName>
    </submittedName>
</protein>
<dbReference type="EMBL" id="HBGJ01046130">
    <property type="protein sequence ID" value="CAD9270577.1"/>
    <property type="molecule type" value="Transcribed_RNA"/>
</dbReference>
<feature type="chain" id="PRO_5030928491" evidence="2">
    <location>
        <begin position="27"/>
        <end position="178"/>
    </location>
</feature>
<dbReference type="AlphaFoldDB" id="A0A7S1XZH3"/>
<feature type="signal peptide" evidence="2">
    <location>
        <begin position="1"/>
        <end position="26"/>
    </location>
</feature>
<evidence type="ECO:0000256" key="1">
    <source>
        <dbReference type="SAM" id="MobiDB-lite"/>
    </source>
</evidence>
<evidence type="ECO:0000313" key="3">
    <source>
        <dbReference type="EMBL" id="CAD9270577.1"/>
    </source>
</evidence>
<organism evidence="3">
    <name type="scientific">Phaeomonas parva</name>
    <dbReference type="NCBI Taxonomy" id="124430"/>
    <lineage>
        <taxon>Eukaryota</taxon>
        <taxon>Sar</taxon>
        <taxon>Stramenopiles</taxon>
        <taxon>Ochrophyta</taxon>
        <taxon>Pinguiophyceae</taxon>
        <taxon>Pinguiochrysidales</taxon>
        <taxon>Pinguiochrysidaceae</taxon>
        <taxon>Phaeomonas</taxon>
    </lineage>
</organism>
<proteinExistence type="predicted"/>
<gene>
    <name evidence="3" type="ORF">PPAR1163_LOCUS29016</name>
</gene>
<evidence type="ECO:0000256" key="2">
    <source>
        <dbReference type="SAM" id="SignalP"/>
    </source>
</evidence>
<name>A0A7S1XZH3_9STRA</name>
<sequence>MGWVSTLRSGVVLALVLALLASSQQGQLLFCCGAEVLWKRWARGSTPEWLRAQCPRRGYCTALKRDALRTRWAYVLVGLFLAWRFGEHLLLLLEEMGVPLSWVERNFSRLRYRSLETSLPPLESADGGDLGPGPPQGWEEEESQLEASRGGRDPKEWLVFDPVEGLRPAAAADRRPRD</sequence>
<feature type="region of interest" description="Disordered" evidence="1">
    <location>
        <begin position="121"/>
        <end position="178"/>
    </location>
</feature>
<accession>A0A7S1XZH3</accession>